<feature type="transmembrane region" description="Helical" evidence="6">
    <location>
        <begin position="183"/>
        <end position="206"/>
    </location>
</feature>
<feature type="domain" description="Histidine kinase" evidence="7">
    <location>
        <begin position="634"/>
        <end position="859"/>
    </location>
</feature>
<dbReference type="SMART" id="SM00387">
    <property type="entry name" value="HATPase_c"/>
    <property type="match status" value="1"/>
</dbReference>
<name>A0ABW5VMM0_9FLAO</name>
<evidence type="ECO:0000313" key="9">
    <source>
        <dbReference type="Proteomes" id="UP001597532"/>
    </source>
</evidence>
<dbReference type="InterPro" id="IPR052162">
    <property type="entry name" value="Sensor_kinase/Photoreceptor"/>
</dbReference>
<dbReference type="Pfam" id="PF00512">
    <property type="entry name" value="HisKA"/>
    <property type="match status" value="1"/>
</dbReference>
<dbReference type="Pfam" id="PF08448">
    <property type="entry name" value="PAS_4"/>
    <property type="match status" value="1"/>
</dbReference>
<evidence type="ECO:0000256" key="3">
    <source>
        <dbReference type="ARBA" id="ARBA00022553"/>
    </source>
</evidence>
<dbReference type="PANTHER" id="PTHR43304:SF1">
    <property type="entry name" value="PAC DOMAIN-CONTAINING PROTEIN"/>
    <property type="match status" value="1"/>
</dbReference>
<dbReference type="InterPro" id="IPR013655">
    <property type="entry name" value="PAS_fold_3"/>
</dbReference>
<protein>
    <recommendedName>
        <fullName evidence="2">histidine kinase</fullName>
        <ecNumber evidence="2">2.7.13.3</ecNumber>
    </recommendedName>
</protein>
<evidence type="ECO:0000256" key="4">
    <source>
        <dbReference type="ARBA" id="ARBA00022679"/>
    </source>
</evidence>
<dbReference type="EC" id="2.7.13.3" evidence="2"/>
<dbReference type="EMBL" id="JBHUOK010000032">
    <property type="protein sequence ID" value="MFD2791186.1"/>
    <property type="molecule type" value="Genomic_DNA"/>
</dbReference>
<sequence length="859" mass="98425">MVLKKLAPSPKVYIIMLIAATALLLFIGSISYRQIDRLGKSAESVTSIMQVDMQINHLFSYYGQMQATELRNRLLQDSTGISTFEVYMPETLESIKILEELTSNKPAQQKILKKVKIWQDSLFLSLKQLAATPYNQPITSANYKEKVLKVTSAITELSLLRNQMYSVKQKELAKRKAAYASQISFTPLTILFLGTFAVLIFVVSFIQINILRKKTTTAERFLANILACSDNIISYFEPIYDDSGKVKDFTITFSNEKIESILGKKPDQIANTKMSENLPENFKNGIFQELVQIVEEGSTRKFEKLLEYNGKKSWLRTTATLMDDGVLTTSMDTTTEKKFTKNLKLLNEKLEFRNKDLIQTKAFLNNILESASNTVSHLNTEIDKDGNIIDFRYLFTNKETENLTGNKPKSVIGKSITETFPSIHNNGLFKLMVKCATQGSIETHETKYYLNNKWKWVHTTINKLNTGITLTSYDSTEIIKAKQVLLELNEQLTIQNSILKDAEAVAKIGSYRWDLKTNEATMSDNFYRLLDCEANEFIATSENYDRFIHPKDRNYYNEKLQLTTERKHDGNFNYRIITKTGKIKHLQHSGHFVQNEFIGVVKDITTELKNEQKLKDKNLELKRSNSELESFNRVASHDLQEPLRKIQIFISRITEENTENVSSKNLEYLHKVSSSANRMQTLIRYLLAYSRLNKDKKGLSTVDLNEILEKVLEDLEAPIKEKGVSIEAHNLPELSGVPFQLEQLFNNLLSNSIKYSSVLNRPKIEIDCQQLKRKQITDNFQKKHQQYYCITIKDNGIGFDQSNAKKIFGLFQRLHQKNEYSGTGIGLAICKKIAENHKGHIVAEGTINKGANFRIYLPA</sequence>
<dbReference type="Proteomes" id="UP001597532">
    <property type="component" value="Unassembled WGS sequence"/>
</dbReference>
<comment type="catalytic activity">
    <reaction evidence="1">
        <text>ATP + protein L-histidine = ADP + protein N-phospho-L-histidine.</text>
        <dbReference type="EC" id="2.7.13.3"/>
    </reaction>
</comment>
<keyword evidence="4" id="KW-0808">Transferase</keyword>
<dbReference type="RefSeq" id="WP_251806389.1">
    <property type="nucleotide sequence ID" value="NZ_CP166679.1"/>
</dbReference>
<keyword evidence="6" id="KW-1133">Transmembrane helix</keyword>
<evidence type="ECO:0000256" key="6">
    <source>
        <dbReference type="SAM" id="Phobius"/>
    </source>
</evidence>
<dbReference type="PROSITE" id="PS50109">
    <property type="entry name" value="HIS_KIN"/>
    <property type="match status" value="1"/>
</dbReference>
<accession>A0ABW5VMM0</accession>
<dbReference type="Gene3D" id="1.10.287.130">
    <property type="match status" value="1"/>
</dbReference>
<organism evidence="8 9">
    <name type="scientific">Arenibacter antarcticus</name>
    <dbReference type="NCBI Taxonomy" id="2040469"/>
    <lineage>
        <taxon>Bacteria</taxon>
        <taxon>Pseudomonadati</taxon>
        <taxon>Bacteroidota</taxon>
        <taxon>Flavobacteriia</taxon>
        <taxon>Flavobacteriales</taxon>
        <taxon>Flavobacteriaceae</taxon>
        <taxon>Arenibacter</taxon>
    </lineage>
</organism>
<dbReference type="InterPro" id="IPR003594">
    <property type="entry name" value="HATPase_dom"/>
</dbReference>
<dbReference type="InterPro" id="IPR004358">
    <property type="entry name" value="Sig_transdc_His_kin-like_C"/>
</dbReference>
<evidence type="ECO:0000313" key="8">
    <source>
        <dbReference type="EMBL" id="MFD2791186.1"/>
    </source>
</evidence>
<keyword evidence="6" id="KW-0812">Transmembrane</keyword>
<dbReference type="Pfam" id="PF13426">
    <property type="entry name" value="PAS_9"/>
    <property type="match status" value="1"/>
</dbReference>
<reference evidence="9" key="1">
    <citation type="journal article" date="2019" name="Int. J. Syst. Evol. Microbiol.">
        <title>The Global Catalogue of Microorganisms (GCM) 10K type strain sequencing project: providing services to taxonomists for standard genome sequencing and annotation.</title>
        <authorList>
            <consortium name="The Broad Institute Genomics Platform"/>
            <consortium name="The Broad Institute Genome Sequencing Center for Infectious Disease"/>
            <person name="Wu L."/>
            <person name="Ma J."/>
        </authorList>
    </citation>
    <scope>NUCLEOTIDE SEQUENCE [LARGE SCALE GENOMIC DNA]</scope>
    <source>
        <strain evidence="9">KCTC 52924</strain>
    </source>
</reference>
<dbReference type="PRINTS" id="PR00344">
    <property type="entry name" value="BCTRLSENSOR"/>
</dbReference>
<dbReference type="InterPro" id="IPR003661">
    <property type="entry name" value="HisK_dim/P_dom"/>
</dbReference>
<dbReference type="SMART" id="SM00388">
    <property type="entry name" value="HisKA"/>
    <property type="match status" value="1"/>
</dbReference>
<keyword evidence="8" id="KW-0067">ATP-binding</keyword>
<comment type="caution">
    <text evidence="8">The sequence shown here is derived from an EMBL/GenBank/DDBJ whole genome shotgun (WGS) entry which is preliminary data.</text>
</comment>
<feature type="transmembrane region" description="Helical" evidence="6">
    <location>
        <begin position="12"/>
        <end position="32"/>
    </location>
</feature>
<dbReference type="PANTHER" id="PTHR43304">
    <property type="entry name" value="PHYTOCHROME-LIKE PROTEIN CPH1"/>
    <property type="match status" value="1"/>
</dbReference>
<dbReference type="InterPro" id="IPR036097">
    <property type="entry name" value="HisK_dim/P_sf"/>
</dbReference>
<keyword evidence="5" id="KW-0418">Kinase</keyword>
<evidence type="ECO:0000256" key="1">
    <source>
        <dbReference type="ARBA" id="ARBA00000085"/>
    </source>
</evidence>
<evidence type="ECO:0000256" key="5">
    <source>
        <dbReference type="ARBA" id="ARBA00022777"/>
    </source>
</evidence>
<keyword evidence="8" id="KW-0547">Nucleotide-binding</keyword>
<dbReference type="Gene3D" id="3.30.565.10">
    <property type="entry name" value="Histidine kinase-like ATPase, C-terminal domain"/>
    <property type="match status" value="1"/>
</dbReference>
<proteinExistence type="predicted"/>
<dbReference type="InterPro" id="IPR005467">
    <property type="entry name" value="His_kinase_dom"/>
</dbReference>
<dbReference type="InterPro" id="IPR000014">
    <property type="entry name" value="PAS"/>
</dbReference>
<keyword evidence="3" id="KW-0597">Phosphoprotein</keyword>
<dbReference type="SUPFAM" id="SSF55874">
    <property type="entry name" value="ATPase domain of HSP90 chaperone/DNA topoisomerase II/histidine kinase"/>
    <property type="match status" value="1"/>
</dbReference>
<dbReference type="GO" id="GO:0005524">
    <property type="term" value="F:ATP binding"/>
    <property type="evidence" value="ECO:0007669"/>
    <property type="project" value="UniProtKB-KW"/>
</dbReference>
<evidence type="ECO:0000259" key="7">
    <source>
        <dbReference type="PROSITE" id="PS50109"/>
    </source>
</evidence>
<dbReference type="InterPro" id="IPR035965">
    <property type="entry name" value="PAS-like_dom_sf"/>
</dbReference>
<dbReference type="CDD" id="cd00082">
    <property type="entry name" value="HisKA"/>
    <property type="match status" value="1"/>
</dbReference>
<gene>
    <name evidence="8" type="ORF">ACFS1K_15525</name>
</gene>
<keyword evidence="9" id="KW-1185">Reference proteome</keyword>
<dbReference type="Pfam" id="PF08447">
    <property type="entry name" value="PAS_3"/>
    <property type="match status" value="1"/>
</dbReference>
<keyword evidence="6" id="KW-0472">Membrane</keyword>
<evidence type="ECO:0000256" key="2">
    <source>
        <dbReference type="ARBA" id="ARBA00012438"/>
    </source>
</evidence>
<dbReference type="SUPFAM" id="SSF55785">
    <property type="entry name" value="PYP-like sensor domain (PAS domain)"/>
    <property type="match status" value="3"/>
</dbReference>
<dbReference type="Pfam" id="PF02518">
    <property type="entry name" value="HATPase_c"/>
    <property type="match status" value="1"/>
</dbReference>
<dbReference type="InterPro" id="IPR036890">
    <property type="entry name" value="HATPase_C_sf"/>
</dbReference>
<dbReference type="SUPFAM" id="SSF47384">
    <property type="entry name" value="Homodimeric domain of signal transducing histidine kinase"/>
    <property type="match status" value="1"/>
</dbReference>
<dbReference type="InterPro" id="IPR013656">
    <property type="entry name" value="PAS_4"/>
</dbReference>
<dbReference type="CDD" id="cd00130">
    <property type="entry name" value="PAS"/>
    <property type="match status" value="2"/>
</dbReference>
<dbReference type="Gene3D" id="3.30.450.20">
    <property type="entry name" value="PAS domain"/>
    <property type="match status" value="3"/>
</dbReference>